<accession>A0A8H6FID8</accession>
<reference evidence="1 2" key="1">
    <citation type="journal article" date="2020" name="Genomics">
        <title>Complete, high-quality genomes from long-read metagenomic sequencing of two wolf lichen thalli reveals enigmatic genome architecture.</title>
        <authorList>
            <person name="McKenzie S.K."/>
            <person name="Walston R.F."/>
            <person name="Allen J.L."/>
        </authorList>
    </citation>
    <scope>NUCLEOTIDE SEQUENCE [LARGE SCALE GENOMIC DNA]</scope>
    <source>
        <strain evidence="1">WasteWater1</strain>
    </source>
</reference>
<dbReference type="AlphaFoldDB" id="A0A8H6FID8"/>
<dbReference type="GeneID" id="59335586"/>
<organism evidence="1 2">
    <name type="scientific">Letharia lupina</name>
    <dbReference type="NCBI Taxonomy" id="560253"/>
    <lineage>
        <taxon>Eukaryota</taxon>
        <taxon>Fungi</taxon>
        <taxon>Dikarya</taxon>
        <taxon>Ascomycota</taxon>
        <taxon>Pezizomycotina</taxon>
        <taxon>Lecanoromycetes</taxon>
        <taxon>OSLEUM clade</taxon>
        <taxon>Lecanoromycetidae</taxon>
        <taxon>Lecanorales</taxon>
        <taxon>Lecanorineae</taxon>
        <taxon>Parmeliaceae</taxon>
        <taxon>Letharia</taxon>
    </lineage>
</organism>
<dbReference type="Proteomes" id="UP000593566">
    <property type="component" value="Unassembled WGS sequence"/>
</dbReference>
<evidence type="ECO:0000313" key="1">
    <source>
        <dbReference type="EMBL" id="KAF6229072.1"/>
    </source>
</evidence>
<dbReference type="EMBL" id="JACCJB010000003">
    <property type="protein sequence ID" value="KAF6229072.1"/>
    <property type="molecule type" value="Genomic_DNA"/>
</dbReference>
<proteinExistence type="predicted"/>
<dbReference type="Gene3D" id="1.10.1280.10">
    <property type="entry name" value="Di-copper center containing domain from catechol oxidase"/>
    <property type="match status" value="1"/>
</dbReference>
<protein>
    <submittedName>
        <fullName evidence="1">Uncharacterized protein</fullName>
    </submittedName>
</protein>
<sequence length="177" mass="19414">MAIISPILSGDRGFGGNGNASDTKSVAYGHCVTDGPFANLKVLYYGRESQPHCLSRGFDVRESTAQNTAKKLQPEVLENVLNATNYATFSYRLELDAHDAIPLTIRGDFYRVTAPNGYGGSGNKETPQIRYTSDSTAITDETIYSHVTKSLDLGYLAPSIQISKVIRTETELLCYNY</sequence>
<gene>
    <name evidence="1" type="ORF">HO133_007186</name>
</gene>
<name>A0A8H6FID8_9LECA</name>
<dbReference type="SUPFAM" id="SSF48056">
    <property type="entry name" value="Di-copper centre-containing domain"/>
    <property type="match status" value="1"/>
</dbReference>
<keyword evidence="2" id="KW-1185">Reference proteome</keyword>
<evidence type="ECO:0000313" key="2">
    <source>
        <dbReference type="Proteomes" id="UP000593566"/>
    </source>
</evidence>
<dbReference type="RefSeq" id="XP_037156714.1">
    <property type="nucleotide sequence ID" value="XM_037298079.1"/>
</dbReference>
<dbReference type="InterPro" id="IPR008922">
    <property type="entry name" value="Di-copper_centre_dom_sf"/>
</dbReference>
<comment type="caution">
    <text evidence="1">The sequence shown here is derived from an EMBL/GenBank/DDBJ whole genome shotgun (WGS) entry which is preliminary data.</text>
</comment>